<evidence type="ECO:0000313" key="5">
    <source>
        <dbReference type="Proteomes" id="UP000186594"/>
    </source>
</evidence>
<keyword evidence="2 3" id="KW-0802">TPR repeat</keyword>
<dbReference type="InterPro" id="IPR011990">
    <property type="entry name" value="TPR-like_helical_dom_sf"/>
</dbReference>
<sequence length="1296" mass="147225">MGVSKKLAEIFMNKYSSIIANTSNERDDKDKCFAVIDKTCNISNKYGNEDLQLGALVTKSPESPFFVYLEDRLPHPSITYAAIIDISEKNEKDTMNKEIAKRRSRLGARMEDVVKDVTREILLKSKLDNLYQNLVNWSYDETVRREVEEKILERGYRLLNSLPSAMKGEQCLKVQEWAKGLVILKAPVELAWLIYLDWKDIERIGLLNGRGFFSNIRGDLDKNILHDFSDLFPKHPLTRILATLYRSNLNPFPRATTDSEDSTPKDAPLLVEDIVDDVMNELQSCSQYILAYRILSDMLSHIRDYQSISETCKDALDLLNKRTVDTGHQSLLTYSHFETLLGTAYVYFNAPKLHAQAEACFDRVLARHPRNQTALVGKGLVLEERAQFHQALEYFEKVLDQNRDYVHALAEFSWCQIMLGAHEQGKSGLERCLELLHGEDLQCKELRAEVWWRMGYSVWENQPELRSDRALAYDMFITSLKQNPNFAPVYTSLGIFFAEIKDDHDRASKCFQKAFELDAGEIEAAERLARSFSDSNEWELVEIVARRVSSAPKKRLYGAKMGAWPERALGIVELNQHNYHIAIRFFQSALRINPSDFHSWIGLGEAYFYSGRHIAAQKSLLQAESLEGTFWFATYLRGLVSAELGEFEIAIDCFLGVLSLDSENVPARIALANTYIEGAHRWISKAHYALAAENAHNALTSLSSIVLQDPQDNTEPWKILGEALGILGQTIKFIKQDIMEIVEHLAFRISGLLSQTCAFEEDFDPFRIDAIESFLLKEKDSLAMTCLGLSVYVYKVAVHISYKDRLNHSIAWYNLGLGEYKIYQYSLNTVNPKSIDAAIYCFKKAIKLESRNCLFWNSLAVVTSEKNPRVSQHAFLRALQIDDKNAKVWSNLGCLYLIHNDLEISEQVFVKARSMDPDIPAPWIGCAFISLLSGDIDDATSAFQHAVSLADSTQETANLYFAALSFDTIIDGNTDLQFVNPIFALQKCLDSRPDSIDALDLQALLLERTREYPQARANLESLCQILEGEYEDTESETTLKRFVIGKANLSRVCLAQKVYKETVEHCKIALALSEGTSDMAKARLSCYITSGLGLFYLERFQESLDMFEVALEETKHDPDISVLVAKVLWAMGEGETRRLAAQQLLQCIEKHPGHVTSIILLGLMGYFLEDEELQQAVLSEIESLDFSAKRKMDPDYHVESVQSLLASKNGQDLLSHWRRSIFIQPSSSKAWRNFGRWAECNDFGQVVLELAKKDINDVNALTRAYREEGSMSNLQTATMIAPWSTEATCEMYNLIE</sequence>
<name>A0A1U7LHI9_NEOID</name>
<dbReference type="PANTHER" id="PTHR15704">
    <property type="entry name" value="SUPERKILLER 3 PROTEIN-RELATED"/>
    <property type="match status" value="1"/>
</dbReference>
<evidence type="ECO:0000256" key="3">
    <source>
        <dbReference type="PROSITE-ProRule" id="PRU00339"/>
    </source>
</evidence>
<dbReference type="InterPro" id="IPR019734">
    <property type="entry name" value="TPR_rpt"/>
</dbReference>
<protein>
    <submittedName>
        <fullName evidence="4">Superkiller protein 3</fullName>
    </submittedName>
</protein>
<evidence type="ECO:0000313" key="4">
    <source>
        <dbReference type="EMBL" id="OLL22126.1"/>
    </source>
</evidence>
<gene>
    <name evidence="4" type="ORF">NEOLI_004402</name>
</gene>
<evidence type="ECO:0000256" key="2">
    <source>
        <dbReference type="ARBA" id="ARBA00022803"/>
    </source>
</evidence>
<dbReference type="OrthoDB" id="421075at2759"/>
<dbReference type="GO" id="GO:0055087">
    <property type="term" value="C:Ski complex"/>
    <property type="evidence" value="ECO:0007669"/>
    <property type="project" value="InterPro"/>
</dbReference>
<dbReference type="EMBL" id="LXFE01003884">
    <property type="protein sequence ID" value="OLL22126.1"/>
    <property type="molecule type" value="Genomic_DNA"/>
</dbReference>
<dbReference type="Pfam" id="PF18833">
    <property type="entry name" value="TPR_22"/>
    <property type="match status" value="1"/>
</dbReference>
<dbReference type="InterPro" id="IPR039226">
    <property type="entry name" value="Ski3/TTC37"/>
</dbReference>
<dbReference type="Proteomes" id="UP000186594">
    <property type="component" value="Unassembled WGS sequence"/>
</dbReference>
<dbReference type="PANTHER" id="PTHR15704:SF7">
    <property type="entry name" value="SUPERKILLER COMPLEX PROTEIN 3"/>
    <property type="match status" value="1"/>
</dbReference>
<keyword evidence="5" id="KW-1185">Reference proteome</keyword>
<comment type="caution">
    <text evidence="4">The sequence shown here is derived from an EMBL/GenBank/DDBJ whole genome shotgun (WGS) entry which is preliminary data.</text>
</comment>
<feature type="repeat" description="TPR" evidence="3">
    <location>
        <begin position="372"/>
        <end position="405"/>
    </location>
</feature>
<reference evidence="4 5" key="1">
    <citation type="submission" date="2016-04" db="EMBL/GenBank/DDBJ databases">
        <title>Evolutionary innovation and constraint leading to complex multicellularity in the Ascomycota.</title>
        <authorList>
            <person name="Cisse O."/>
            <person name="Nguyen A."/>
            <person name="Hewitt D.A."/>
            <person name="Jedd G."/>
            <person name="Stajich J.E."/>
        </authorList>
    </citation>
    <scope>NUCLEOTIDE SEQUENCE [LARGE SCALE GENOMIC DNA]</scope>
    <source>
        <strain evidence="4 5">DAH-3</strain>
    </source>
</reference>
<dbReference type="SMART" id="SM00028">
    <property type="entry name" value="TPR"/>
    <property type="match status" value="12"/>
</dbReference>
<organism evidence="4 5">
    <name type="scientific">Neolecta irregularis (strain DAH-3)</name>
    <dbReference type="NCBI Taxonomy" id="1198029"/>
    <lineage>
        <taxon>Eukaryota</taxon>
        <taxon>Fungi</taxon>
        <taxon>Dikarya</taxon>
        <taxon>Ascomycota</taxon>
        <taxon>Taphrinomycotina</taxon>
        <taxon>Neolectales</taxon>
        <taxon>Neolectaceae</taxon>
        <taxon>Neolecta</taxon>
    </lineage>
</organism>
<dbReference type="Gene3D" id="1.25.40.10">
    <property type="entry name" value="Tetratricopeptide repeat domain"/>
    <property type="match status" value="4"/>
</dbReference>
<dbReference type="OMA" id="CQWELDP"/>
<dbReference type="PROSITE" id="PS50005">
    <property type="entry name" value="TPR"/>
    <property type="match status" value="3"/>
</dbReference>
<dbReference type="Pfam" id="PF13432">
    <property type="entry name" value="TPR_16"/>
    <property type="match status" value="2"/>
</dbReference>
<accession>A0A1U7LHI9</accession>
<dbReference type="SUPFAM" id="SSF48452">
    <property type="entry name" value="TPR-like"/>
    <property type="match status" value="4"/>
</dbReference>
<feature type="repeat" description="TPR" evidence="3">
    <location>
        <begin position="563"/>
        <end position="596"/>
    </location>
</feature>
<evidence type="ECO:0000256" key="1">
    <source>
        <dbReference type="ARBA" id="ARBA00022737"/>
    </source>
</evidence>
<feature type="repeat" description="TPR" evidence="3">
    <location>
        <begin position="886"/>
        <end position="919"/>
    </location>
</feature>
<dbReference type="GO" id="GO:0006401">
    <property type="term" value="P:RNA catabolic process"/>
    <property type="evidence" value="ECO:0007669"/>
    <property type="project" value="InterPro"/>
</dbReference>
<dbReference type="STRING" id="1198029.A0A1U7LHI9"/>
<keyword evidence="1" id="KW-0677">Repeat</keyword>
<dbReference type="InterPro" id="IPR040962">
    <property type="entry name" value="TPR_22"/>
</dbReference>
<proteinExistence type="predicted"/>